<dbReference type="AlphaFoldDB" id="A0A7F5RF59"/>
<name>A0A7F5RF59_AGRPL</name>
<evidence type="ECO:0000313" key="1">
    <source>
        <dbReference type="Proteomes" id="UP000192223"/>
    </source>
</evidence>
<dbReference type="OrthoDB" id="6611808at2759"/>
<sequence length="198" mass="21802">MCSPTILAQMKNIICEIDDCCKPCCPCPCPPPACCPPACAPCNPADCNPLCFPPYAQVYLGCCPLPGPLPYRPEPLRPLQLPGPPKPPGMTPDEKIDLRYDNFYNGYNLDWRNPTFDFIPKPDPNRACGQVVDGKSPICNDPVVLAQRRKCKQPEDKPGCPRGYQPCMMKLKPPKGCDPCGIWIAELPPCPKKGRCCN</sequence>
<proteinExistence type="predicted"/>
<dbReference type="GeneID" id="112905773"/>
<accession>A0A7F5RF59</accession>
<protein>
    <submittedName>
        <fullName evidence="2">Protein PYRICULARIA ORYZAE RESISTANCE 21-like</fullName>
    </submittedName>
</protein>
<gene>
    <name evidence="2" type="primary">LOC112905773</name>
</gene>
<keyword evidence="1" id="KW-1185">Reference proteome</keyword>
<dbReference type="RefSeq" id="XP_025834624.1">
    <property type="nucleotide sequence ID" value="XM_025978839.1"/>
</dbReference>
<organism evidence="1 2">
    <name type="scientific">Agrilus planipennis</name>
    <name type="common">Emerald ash borer</name>
    <name type="synonym">Agrilus marcopoli</name>
    <dbReference type="NCBI Taxonomy" id="224129"/>
    <lineage>
        <taxon>Eukaryota</taxon>
        <taxon>Metazoa</taxon>
        <taxon>Ecdysozoa</taxon>
        <taxon>Arthropoda</taxon>
        <taxon>Hexapoda</taxon>
        <taxon>Insecta</taxon>
        <taxon>Pterygota</taxon>
        <taxon>Neoptera</taxon>
        <taxon>Endopterygota</taxon>
        <taxon>Coleoptera</taxon>
        <taxon>Polyphaga</taxon>
        <taxon>Elateriformia</taxon>
        <taxon>Buprestoidea</taxon>
        <taxon>Buprestidae</taxon>
        <taxon>Agrilinae</taxon>
        <taxon>Agrilus</taxon>
    </lineage>
</organism>
<dbReference type="Proteomes" id="UP000192223">
    <property type="component" value="Unplaced"/>
</dbReference>
<reference evidence="2" key="1">
    <citation type="submission" date="2025-08" db="UniProtKB">
        <authorList>
            <consortium name="RefSeq"/>
        </authorList>
    </citation>
    <scope>IDENTIFICATION</scope>
    <source>
        <tissue evidence="2">Entire body</tissue>
    </source>
</reference>
<dbReference type="KEGG" id="apln:112905773"/>
<evidence type="ECO:0000313" key="2">
    <source>
        <dbReference type="RefSeq" id="XP_025834624.1"/>
    </source>
</evidence>
<dbReference type="InParanoid" id="A0A7F5RF59"/>